<evidence type="ECO:0000256" key="3">
    <source>
        <dbReference type="ARBA" id="ARBA00022737"/>
    </source>
</evidence>
<gene>
    <name evidence="9" type="ORF">g.7965</name>
</gene>
<dbReference type="GO" id="GO:0005886">
    <property type="term" value="C:plasma membrane"/>
    <property type="evidence" value="ECO:0007669"/>
    <property type="project" value="TreeGrafter"/>
</dbReference>
<evidence type="ECO:0000256" key="6">
    <source>
        <dbReference type="SAM" id="MobiDB-lite"/>
    </source>
</evidence>
<dbReference type="InterPro" id="IPR002859">
    <property type="entry name" value="PKD/REJ-like"/>
</dbReference>
<comment type="subcellular location">
    <subcellularLocation>
        <location evidence="1">Membrane</location>
    </subcellularLocation>
</comment>
<proteinExistence type="predicted"/>
<evidence type="ECO:0000256" key="1">
    <source>
        <dbReference type="ARBA" id="ARBA00004370"/>
    </source>
</evidence>
<keyword evidence="5" id="KW-0472">Membrane</keyword>
<evidence type="ECO:0000256" key="2">
    <source>
        <dbReference type="ARBA" id="ARBA00022692"/>
    </source>
</evidence>
<organism evidence="9">
    <name type="scientific">Graphocephala atropunctata</name>
    <dbReference type="NCBI Taxonomy" id="36148"/>
    <lineage>
        <taxon>Eukaryota</taxon>
        <taxon>Metazoa</taxon>
        <taxon>Ecdysozoa</taxon>
        <taxon>Arthropoda</taxon>
        <taxon>Hexapoda</taxon>
        <taxon>Insecta</taxon>
        <taxon>Pterygota</taxon>
        <taxon>Neoptera</taxon>
        <taxon>Paraneoptera</taxon>
        <taxon>Hemiptera</taxon>
        <taxon>Auchenorrhyncha</taxon>
        <taxon>Membracoidea</taxon>
        <taxon>Cicadellidae</taxon>
        <taxon>Cicadellinae</taxon>
        <taxon>Cicadellini</taxon>
        <taxon>Graphocephala</taxon>
    </lineage>
</organism>
<evidence type="ECO:0000259" key="8">
    <source>
        <dbReference type="PROSITE" id="PS00022"/>
    </source>
</evidence>
<keyword evidence="2" id="KW-0812">Transmembrane</keyword>
<sequence>MYFMSTKVLLSLIFKLLSVSMLISVKADLIGSQTAESSSFTSSLPRTPNEDPGYTNNVTDGPDKQNVHKRSRLVGCRSQHIECSPCEICQDDTCGPFVVQDIFHDNCTLIDKCINNVKCGDNKCVPSFGTYVCICEPHRFGNYCQYETKKEGEKVISRVTVLHSPYIPALGSMKVMVAWNDTIPGSGNTKVVFTTHSPDGAFKNKITFDRFRFNLRADPSSFCWLNFEDRFSRYCYIFPNDNSFTVLQFSAEYPYVAMDAASGTYSGSQEGSGYSLEFNIAIFTTISGKVQEVFNGRHKVLVYYQNRAVYGDNCFPRHISPKKPCIINMKPVEDPKLRTDDQIFRKDAVDLTPIVNDDANLHCTLSILANVWEDEENYDDSRIPIFSLNSNHQLKILPFTLNPGKYRVKVIVNSIMQRVSGMEKGTNFIYCWLEMVKSPLVANIKGGALRTVYAYDDLVLDASDSVDPNHPLSRQQHLFFRFHCNDTDQFCQPFATKIPEYIIKAPLRAGVSFLFQLKVYAFNSIAAYYDQIIVTTDIPYASFSVFNR</sequence>
<dbReference type="Pfam" id="PF02010">
    <property type="entry name" value="REJ"/>
    <property type="match status" value="1"/>
</dbReference>
<accession>A0A1B6LPS2</accession>
<dbReference type="InterPro" id="IPR000742">
    <property type="entry name" value="EGF"/>
</dbReference>
<keyword evidence="4" id="KW-1133">Transmembrane helix</keyword>
<evidence type="ECO:0000256" key="7">
    <source>
        <dbReference type="SAM" id="SignalP"/>
    </source>
</evidence>
<evidence type="ECO:0000256" key="5">
    <source>
        <dbReference type="ARBA" id="ARBA00023136"/>
    </source>
</evidence>
<keyword evidence="7" id="KW-0732">Signal</keyword>
<feature type="domain" description="EGF-like" evidence="8">
    <location>
        <begin position="133"/>
        <end position="144"/>
    </location>
</feature>
<reference evidence="9" key="1">
    <citation type="submission" date="2015-11" db="EMBL/GenBank/DDBJ databases">
        <title>De novo transcriptome assembly of four potential Pierce s Disease insect vectors from Arizona vineyards.</title>
        <authorList>
            <person name="Tassone E.E."/>
        </authorList>
    </citation>
    <scope>NUCLEOTIDE SEQUENCE</scope>
</reference>
<keyword evidence="3" id="KW-0677">Repeat</keyword>
<dbReference type="EMBL" id="GEBQ01014282">
    <property type="protein sequence ID" value="JAT25695.1"/>
    <property type="molecule type" value="Transcribed_RNA"/>
</dbReference>
<feature type="chain" id="PRO_5008587565" description="EGF-like domain-containing protein" evidence="7">
    <location>
        <begin position="28"/>
        <end position="548"/>
    </location>
</feature>
<dbReference type="PANTHER" id="PTHR46730">
    <property type="entry name" value="POLYCYSTIN-1"/>
    <property type="match status" value="1"/>
</dbReference>
<dbReference type="GO" id="GO:0005261">
    <property type="term" value="F:monoatomic cation channel activity"/>
    <property type="evidence" value="ECO:0007669"/>
    <property type="project" value="TreeGrafter"/>
</dbReference>
<evidence type="ECO:0000313" key="9">
    <source>
        <dbReference type="EMBL" id="JAT25695.1"/>
    </source>
</evidence>
<feature type="signal peptide" evidence="7">
    <location>
        <begin position="1"/>
        <end position="27"/>
    </location>
</feature>
<dbReference type="PANTHER" id="PTHR46730:SF1">
    <property type="entry name" value="PLAT DOMAIN-CONTAINING PROTEIN"/>
    <property type="match status" value="1"/>
</dbReference>
<protein>
    <recommendedName>
        <fullName evidence="8">EGF-like domain-containing protein</fullName>
    </recommendedName>
</protein>
<dbReference type="GO" id="GO:0006816">
    <property type="term" value="P:calcium ion transport"/>
    <property type="evidence" value="ECO:0007669"/>
    <property type="project" value="TreeGrafter"/>
</dbReference>
<dbReference type="PROSITE" id="PS00022">
    <property type="entry name" value="EGF_1"/>
    <property type="match status" value="1"/>
</dbReference>
<dbReference type="AlphaFoldDB" id="A0A1B6LPS2"/>
<evidence type="ECO:0000256" key="4">
    <source>
        <dbReference type="ARBA" id="ARBA00022989"/>
    </source>
</evidence>
<feature type="region of interest" description="Disordered" evidence="6">
    <location>
        <begin position="38"/>
        <end position="63"/>
    </location>
</feature>
<name>A0A1B6LPS2_9HEMI</name>